<keyword evidence="1" id="KW-0812">Transmembrane</keyword>
<keyword evidence="1" id="KW-1133">Transmembrane helix</keyword>
<proteinExistence type="predicted"/>
<keyword evidence="1" id="KW-0472">Membrane</keyword>
<evidence type="ECO:0000256" key="1">
    <source>
        <dbReference type="SAM" id="Phobius"/>
    </source>
</evidence>
<organism evidence="2 3">
    <name type="scientific">Desulfitobacterium hafniense (strain DSM 10664 / DCB-2)</name>
    <dbReference type="NCBI Taxonomy" id="272564"/>
    <lineage>
        <taxon>Bacteria</taxon>
        <taxon>Bacillati</taxon>
        <taxon>Bacillota</taxon>
        <taxon>Clostridia</taxon>
        <taxon>Eubacteriales</taxon>
        <taxon>Desulfitobacteriaceae</taxon>
        <taxon>Desulfitobacterium</taxon>
    </lineage>
</organism>
<accession>B8FQA5</accession>
<sequence>MRERVQLNFAQRWRVRLKAPQRAARNKRVRIALGVLAGLVCIVLGSLPWVYEYELNTELAVLNQRIAALQEIDGKVYQVQALEEQLGLQEKVLDFVGGQRKNPGEVLDRLKESLPAGAILENVTLNQDNTLRASISFLSPVDAANFWSAMNVSQYFETQDIGALSLKDERQTIVMDFKLR</sequence>
<evidence type="ECO:0000313" key="3">
    <source>
        <dbReference type="Proteomes" id="UP000007726"/>
    </source>
</evidence>
<dbReference type="HOGENOM" id="CLU_128097_0_0_9"/>
<reference evidence="2 3" key="1">
    <citation type="journal article" date="2012" name="BMC Microbiol.">
        <title>Genome sequence of Desulfitobacterium hafniense DCB-2, a Gram-positive anaerobe capable of dehalogenation and metal reduction.</title>
        <authorList>
            <person name="Kim S.H."/>
            <person name="Harzman C."/>
            <person name="Davis J.K."/>
            <person name="Hutcheson R."/>
            <person name="Broderick J.B."/>
            <person name="Marsh T.L."/>
            <person name="Tiedje J.M."/>
        </authorList>
    </citation>
    <scope>NUCLEOTIDE SEQUENCE [LARGE SCALE GENOMIC DNA]</scope>
    <source>
        <strain evidence="3">DSM 10664 / DCB-2</strain>
    </source>
</reference>
<evidence type="ECO:0000313" key="2">
    <source>
        <dbReference type="EMBL" id="ACL21566.1"/>
    </source>
</evidence>
<dbReference type="EMBL" id="CP001336">
    <property type="protein sequence ID" value="ACL21566.1"/>
    <property type="molecule type" value="Genomic_DNA"/>
</dbReference>
<feature type="transmembrane region" description="Helical" evidence="1">
    <location>
        <begin position="31"/>
        <end position="51"/>
    </location>
</feature>
<dbReference type="Proteomes" id="UP000007726">
    <property type="component" value="Chromosome"/>
</dbReference>
<dbReference type="KEGG" id="dhd:Dhaf_3548"/>
<name>B8FQA5_DESHD</name>
<dbReference type="RefSeq" id="WP_015944654.1">
    <property type="nucleotide sequence ID" value="NC_011830.1"/>
</dbReference>
<dbReference type="AlphaFoldDB" id="B8FQA5"/>
<gene>
    <name evidence="2" type="ordered locus">Dhaf_3548</name>
</gene>
<protein>
    <submittedName>
        <fullName evidence="2">Fimbrial assembly family protein</fullName>
    </submittedName>
</protein>